<reference evidence="2 3" key="1">
    <citation type="journal article" date="2015" name="Microbiome">
        <title>Genomic resolution of linkages in carbon, nitrogen, and sulfur cycling among widespread estuary sediment bacteria.</title>
        <authorList>
            <person name="Baker B.J."/>
            <person name="Lazar C.S."/>
            <person name="Teske A.P."/>
            <person name="Dick G.J."/>
        </authorList>
    </citation>
    <scope>NUCLEOTIDE SEQUENCE [LARGE SCALE GENOMIC DNA]</scope>
    <source>
        <strain evidence="2">SM23_60</strain>
    </source>
</reference>
<feature type="non-terminal residue" evidence="2">
    <location>
        <position position="98"/>
    </location>
</feature>
<evidence type="ECO:0000256" key="1">
    <source>
        <dbReference type="SAM" id="Phobius"/>
    </source>
</evidence>
<proteinExistence type="predicted"/>
<comment type="caution">
    <text evidence="2">The sequence shown here is derived from an EMBL/GenBank/DDBJ whole genome shotgun (WGS) entry which is preliminary data.</text>
</comment>
<protein>
    <recommendedName>
        <fullName evidence="4">Steroid 5-alpha reductase C-terminal domain-containing protein</fullName>
    </recommendedName>
</protein>
<evidence type="ECO:0000313" key="3">
    <source>
        <dbReference type="Proteomes" id="UP000051096"/>
    </source>
</evidence>
<sequence length="98" mass="10884">MSKRRHRKDVAGEHPFGDTGQVIFLFIFLAVWILDSFILKYSTFIAQYISLFIRLPIAIVILLCAGYLAKAGMGIVHHETAGGSAVIREGVFGLVRHP</sequence>
<evidence type="ECO:0008006" key="4">
    <source>
        <dbReference type="Google" id="ProtNLM"/>
    </source>
</evidence>
<name>A0A0S8GJP6_UNCW3</name>
<keyword evidence="1" id="KW-0472">Membrane</keyword>
<keyword evidence="1" id="KW-1133">Transmembrane helix</keyword>
<organism evidence="2 3">
    <name type="scientific">candidate division WOR_3 bacterium SM23_60</name>
    <dbReference type="NCBI Taxonomy" id="1703780"/>
    <lineage>
        <taxon>Bacteria</taxon>
        <taxon>Bacteria division WOR-3</taxon>
    </lineage>
</organism>
<keyword evidence="1" id="KW-0812">Transmembrane</keyword>
<dbReference type="Proteomes" id="UP000051096">
    <property type="component" value="Unassembled WGS sequence"/>
</dbReference>
<gene>
    <name evidence="2" type="ORF">AMJ87_02310</name>
</gene>
<dbReference type="EMBL" id="LJUO01000013">
    <property type="protein sequence ID" value="KPK73208.1"/>
    <property type="molecule type" value="Genomic_DNA"/>
</dbReference>
<dbReference type="AlphaFoldDB" id="A0A0S8GJP6"/>
<feature type="transmembrane region" description="Helical" evidence="1">
    <location>
        <begin position="45"/>
        <end position="69"/>
    </location>
</feature>
<evidence type="ECO:0000313" key="2">
    <source>
        <dbReference type="EMBL" id="KPK73208.1"/>
    </source>
</evidence>
<accession>A0A0S8GJP6</accession>
<feature type="transmembrane region" description="Helical" evidence="1">
    <location>
        <begin position="21"/>
        <end position="39"/>
    </location>
</feature>